<dbReference type="OrthoDB" id="570111at2"/>
<dbReference type="STRING" id="1122206.SAMN02745753_02496"/>
<dbReference type="PROSITE" id="PS50931">
    <property type="entry name" value="HTH_LYSR"/>
    <property type="match status" value="1"/>
</dbReference>
<dbReference type="PANTHER" id="PTHR30537">
    <property type="entry name" value="HTH-TYPE TRANSCRIPTIONAL REGULATOR"/>
    <property type="match status" value="1"/>
</dbReference>
<dbReference type="EMBL" id="FQVF01000010">
    <property type="protein sequence ID" value="SHF70069.1"/>
    <property type="molecule type" value="Genomic_DNA"/>
</dbReference>
<dbReference type="PANTHER" id="PTHR30537:SF3">
    <property type="entry name" value="TRANSCRIPTIONAL REGULATORY PROTEIN"/>
    <property type="match status" value="1"/>
</dbReference>
<dbReference type="AlphaFoldDB" id="A0A1M5DSX3"/>
<dbReference type="GO" id="GO:0003700">
    <property type="term" value="F:DNA-binding transcription factor activity"/>
    <property type="evidence" value="ECO:0007669"/>
    <property type="project" value="InterPro"/>
</dbReference>
<reference evidence="4" key="1">
    <citation type="submission" date="2016-11" db="EMBL/GenBank/DDBJ databases">
        <authorList>
            <person name="Varghese N."/>
            <person name="Submissions S."/>
        </authorList>
    </citation>
    <scope>NUCLEOTIDE SEQUENCE [LARGE SCALE GENOMIC DNA]</scope>
    <source>
        <strain evidence="4">DSM 16579</strain>
    </source>
</reference>
<dbReference type="RefSeq" id="WP_072840021.1">
    <property type="nucleotide sequence ID" value="NZ_FQVF01000010.1"/>
</dbReference>
<organism evidence="3 4">
    <name type="scientific">Marinomonas polaris DSM 16579</name>
    <dbReference type="NCBI Taxonomy" id="1122206"/>
    <lineage>
        <taxon>Bacteria</taxon>
        <taxon>Pseudomonadati</taxon>
        <taxon>Pseudomonadota</taxon>
        <taxon>Gammaproteobacteria</taxon>
        <taxon>Oceanospirillales</taxon>
        <taxon>Oceanospirillaceae</taxon>
        <taxon>Marinomonas</taxon>
    </lineage>
</organism>
<feature type="domain" description="HTH lysR-type" evidence="2">
    <location>
        <begin position="6"/>
        <end position="63"/>
    </location>
</feature>
<sequence length="291" mass="33169">MSLDPEIWNALPLFEQLVQCGSIKETARSLNMSSATLTRRLNALEDQLHCRLFVRSNEGLTLTTQGEDFYHQAHPLISQSQVLHHWQKDHSQTRSVHITAGHWSAYFLTQHLHSLESQASQYELIIAPNIEQLDIQGREADIAIRSHRPTQDNLVVKQGNTVHFAPYCGALNQQQSDSLPWAQLLTHSQTTPSSLWLNNQNEPVRYKVSDCGALLQLLITGVAKALLPTFIGEKVTGLQRCGAIIDSLSHQQWLVIHQVDRHHPHIRMMFDWLVNTYEQHTTTFQKPQDSD</sequence>
<dbReference type="InterPro" id="IPR000847">
    <property type="entry name" value="LysR_HTH_N"/>
</dbReference>
<evidence type="ECO:0000313" key="3">
    <source>
        <dbReference type="EMBL" id="SHF70069.1"/>
    </source>
</evidence>
<accession>A0A1M5DSX3</accession>
<dbReference type="GO" id="GO:0043565">
    <property type="term" value="F:sequence-specific DNA binding"/>
    <property type="evidence" value="ECO:0007669"/>
    <property type="project" value="TreeGrafter"/>
</dbReference>
<evidence type="ECO:0000259" key="2">
    <source>
        <dbReference type="PROSITE" id="PS50931"/>
    </source>
</evidence>
<comment type="similarity">
    <text evidence="1">Belongs to the LysR transcriptional regulatory family.</text>
</comment>
<name>A0A1M5DSX3_9GAMM</name>
<evidence type="ECO:0000313" key="4">
    <source>
        <dbReference type="Proteomes" id="UP000184517"/>
    </source>
</evidence>
<gene>
    <name evidence="3" type="ORF">SAMN02745753_02496</name>
</gene>
<protein>
    <submittedName>
        <fullName evidence="3">Transcriptional regulator, LysR family</fullName>
    </submittedName>
</protein>
<dbReference type="Proteomes" id="UP000184517">
    <property type="component" value="Unassembled WGS sequence"/>
</dbReference>
<evidence type="ECO:0000256" key="1">
    <source>
        <dbReference type="ARBA" id="ARBA00009437"/>
    </source>
</evidence>
<dbReference type="SUPFAM" id="SSF46785">
    <property type="entry name" value="Winged helix' DNA-binding domain"/>
    <property type="match status" value="1"/>
</dbReference>
<dbReference type="Gene3D" id="3.40.190.290">
    <property type="match status" value="1"/>
</dbReference>
<dbReference type="InterPro" id="IPR036390">
    <property type="entry name" value="WH_DNA-bd_sf"/>
</dbReference>
<keyword evidence="4" id="KW-1185">Reference proteome</keyword>
<dbReference type="Gene3D" id="1.10.10.10">
    <property type="entry name" value="Winged helix-like DNA-binding domain superfamily/Winged helix DNA-binding domain"/>
    <property type="match status" value="1"/>
</dbReference>
<dbReference type="SUPFAM" id="SSF53850">
    <property type="entry name" value="Periplasmic binding protein-like II"/>
    <property type="match status" value="1"/>
</dbReference>
<dbReference type="GO" id="GO:0006351">
    <property type="term" value="P:DNA-templated transcription"/>
    <property type="evidence" value="ECO:0007669"/>
    <property type="project" value="TreeGrafter"/>
</dbReference>
<dbReference type="InterPro" id="IPR058163">
    <property type="entry name" value="LysR-type_TF_proteobact-type"/>
</dbReference>
<dbReference type="Pfam" id="PF00126">
    <property type="entry name" value="HTH_1"/>
    <property type="match status" value="1"/>
</dbReference>
<proteinExistence type="inferred from homology"/>
<dbReference type="InterPro" id="IPR036388">
    <property type="entry name" value="WH-like_DNA-bd_sf"/>
</dbReference>